<keyword evidence="2" id="KW-1185">Reference proteome</keyword>
<dbReference type="AlphaFoldDB" id="A0AAF0Q4E3"/>
<sequence length="21" mass="2492">MKYSMGIEAKHRVDMASRPHF</sequence>
<proteinExistence type="predicted"/>
<dbReference type="EMBL" id="CP133613">
    <property type="protein sequence ID" value="WMV13691.1"/>
    <property type="molecule type" value="Genomic_DNA"/>
</dbReference>
<name>A0AAF0Q4E3_SOLVR</name>
<gene>
    <name evidence="1" type="ORF">MTR67_007076</name>
</gene>
<reference evidence="1" key="1">
    <citation type="submission" date="2023-08" db="EMBL/GenBank/DDBJ databases">
        <title>A de novo genome assembly of Solanum verrucosum Schlechtendal, a Mexican diploid species geographically isolated from the other diploid A-genome species in potato relatives.</title>
        <authorList>
            <person name="Hosaka K."/>
        </authorList>
    </citation>
    <scope>NUCLEOTIDE SEQUENCE</scope>
    <source>
        <tissue evidence="1">Young leaves</tissue>
    </source>
</reference>
<protein>
    <submittedName>
        <fullName evidence="1">Uncharacterized protein</fullName>
    </submittedName>
</protein>
<evidence type="ECO:0000313" key="1">
    <source>
        <dbReference type="EMBL" id="WMV13691.1"/>
    </source>
</evidence>
<dbReference type="Proteomes" id="UP001234989">
    <property type="component" value="Chromosome 2"/>
</dbReference>
<organism evidence="1 2">
    <name type="scientific">Solanum verrucosum</name>
    <dbReference type="NCBI Taxonomy" id="315347"/>
    <lineage>
        <taxon>Eukaryota</taxon>
        <taxon>Viridiplantae</taxon>
        <taxon>Streptophyta</taxon>
        <taxon>Embryophyta</taxon>
        <taxon>Tracheophyta</taxon>
        <taxon>Spermatophyta</taxon>
        <taxon>Magnoliopsida</taxon>
        <taxon>eudicotyledons</taxon>
        <taxon>Gunneridae</taxon>
        <taxon>Pentapetalae</taxon>
        <taxon>asterids</taxon>
        <taxon>lamiids</taxon>
        <taxon>Solanales</taxon>
        <taxon>Solanaceae</taxon>
        <taxon>Solanoideae</taxon>
        <taxon>Solaneae</taxon>
        <taxon>Solanum</taxon>
    </lineage>
</organism>
<accession>A0AAF0Q4E3</accession>
<evidence type="ECO:0000313" key="2">
    <source>
        <dbReference type="Proteomes" id="UP001234989"/>
    </source>
</evidence>